<dbReference type="AlphaFoldDB" id="A0A7W8HEY4"/>
<evidence type="ECO:0000313" key="3">
    <source>
        <dbReference type="Proteomes" id="UP000532440"/>
    </source>
</evidence>
<dbReference type="SUPFAM" id="SSF89550">
    <property type="entry name" value="PHP domain-like"/>
    <property type="match status" value="1"/>
</dbReference>
<accession>A0A7W8HEY4</accession>
<evidence type="ECO:0008006" key="4">
    <source>
        <dbReference type="Google" id="ProtNLM"/>
    </source>
</evidence>
<name>A0A7W8HEY4_9BURK</name>
<dbReference type="InterPro" id="IPR016195">
    <property type="entry name" value="Pol/histidinol_Pase-like"/>
</dbReference>
<gene>
    <name evidence="2" type="ORF">HNQ70_000823</name>
</gene>
<reference evidence="2 3" key="1">
    <citation type="submission" date="2020-08" db="EMBL/GenBank/DDBJ databases">
        <title>Genomic Encyclopedia of Type Strains, Phase IV (KMG-IV): sequencing the most valuable type-strain genomes for metagenomic binning, comparative biology and taxonomic classification.</title>
        <authorList>
            <person name="Goeker M."/>
        </authorList>
    </citation>
    <scope>NUCLEOTIDE SEQUENCE [LARGE SCALE GENOMIC DNA]</scope>
    <source>
        <strain evidence="2 3">DSM 29781</strain>
    </source>
</reference>
<dbReference type="Proteomes" id="UP000532440">
    <property type="component" value="Unassembled WGS sequence"/>
</dbReference>
<feature type="signal peptide" evidence="1">
    <location>
        <begin position="1"/>
        <end position="28"/>
    </location>
</feature>
<protein>
    <recommendedName>
        <fullName evidence="4">DUF3604 domain-containing protein</fullName>
    </recommendedName>
</protein>
<keyword evidence="3" id="KW-1185">Reference proteome</keyword>
<proteinExistence type="predicted"/>
<feature type="chain" id="PRO_5030920515" description="DUF3604 domain-containing protein" evidence="1">
    <location>
        <begin position="29"/>
        <end position="658"/>
    </location>
</feature>
<dbReference type="RefSeq" id="WP_183964549.1">
    <property type="nucleotide sequence ID" value="NZ_BAABEW010000010.1"/>
</dbReference>
<evidence type="ECO:0000313" key="2">
    <source>
        <dbReference type="EMBL" id="MBB5270819.1"/>
    </source>
</evidence>
<evidence type="ECO:0000256" key="1">
    <source>
        <dbReference type="SAM" id="SignalP"/>
    </source>
</evidence>
<dbReference type="EMBL" id="JACHGB010000002">
    <property type="protein sequence ID" value="MBB5270819.1"/>
    <property type="molecule type" value="Genomic_DNA"/>
</dbReference>
<comment type="caution">
    <text evidence="2">The sequence shown here is derived from an EMBL/GenBank/DDBJ whole genome shotgun (WGS) entry which is preliminary data.</text>
</comment>
<keyword evidence="1" id="KW-0732">Signal</keyword>
<sequence>MKHSFPLREVSLAAAAVIGLGAAGTASAAGQDPGRYVTGDFHNHTTCSDGQISVQKLVNKSVDTYGLDWFILAGHGGGGTRNCLLVDDASVETPASNPHVPGQGPATSWANSIGIAKVKGDRAAEGYVYRWQSIQEFQYPVLEQMAAAKKKPIFIGLESVAPGHEHINVAVTEGQLPAIGTGNATAMAQYEYCFDRADNDLSRGGGQGWDCSVPGSTAKNALLDPRGRKLANEHNNGQLGHEKSVEALKWLAANHPRTSYHIAAHVERAGPFSPTSSRGFNVEHLRNFNNAAPTVAFGMEGGPGHQANANRSYGSGAVGGGTYGGAGFYAAQVGGVWDALLGEGRNWFIFNNSDYHARGMFGPDDRRTTNDQYPGEFNKTYVLTRTAGKALTPQAIVDGMRSGNAYYVNGDLIDKMAFVVCRVEGNSQGKGKHPHEQQVAKAAETGTGFFNPNCAQQGEKLVVSPGQDLMVMAIMRDPEGKNLSPYSFPNPSLLQVGISKPLDQPVLDHVDLIGGKVTGYVDPSDTARYAGQINTPAATNPSTAVMATFNDANWQALPGGWKRMSYRIKGVKDSQYLRLRGTNMPAAVPNETDSQGNPLIDTLANNIVCADAACPDHLPAVSGGRKLDFDVEAWTDLWFYSNPVFIEVKGSTVVAGIR</sequence>
<organism evidence="2 3">
    <name type="scientific">Quisquiliibacterium transsilvanicum</name>
    <dbReference type="NCBI Taxonomy" id="1549638"/>
    <lineage>
        <taxon>Bacteria</taxon>
        <taxon>Pseudomonadati</taxon>
        <taxon>Pseudomonadota</taxon>
        <taxon>Betaproteobacteria</taxon>
        <taxon>Burkholderiales</taxon>
        <taxon>Burkholderiaceae</taxon>
        <taxon>Quisquiliibacterium</taxon>
    </lineage>
</organism>